<keyword evidence="1" id="KW-1133">Transmembrane helix</keyword>
<evidence type="ECO:0000256" key="1">
    <source>
        <dbReference type="SAM" id="Phobius"/>
    </source>
</evidence>
<comment type="caution">
    <text evidence="2">The sequence shown here is derived from an EMBL/GenBank/DDBJ whole genome shotgun (WGS) entry which is preliminary data.</text>
</comment>
<protein>
    <submittedName>
        <fullName evidence="2">Uncharacterized protein</fullName>
    </submittedName>
</protein>
<feature type="transmembrane region" description="Helical" evidence="1">
    <location>
        <begin position="20"/>
        <end position="41"/>
    </location>
</feature>
<proteinExistence type="predicted"/>
<dbReference type="Proteomes" id="UP000276232">
    <property type="component" value="Unassembled WGS sequence"/>
</dbReference>
<evidence type="ECO:0000313" key="3">
    <source>
        <dbReference type="Proteomes" id="UP000276232"/>
    </source>
</evidence>
<dbReference type="EMBL" id="RJKN01000006">
    <property type="protein sequence ID" value="ROP34687.1"/>
    <property type="molecule type" value="Genomic_DNA"/>
</dbReference>
<dbReference type="AlphaFoldDB" id="A0A3N1GWR9"/>
<name>A0A3N1GWR9_9ACTN</name>
<evidence type="ECO:0000313" key="2">
    <source>
        <dbReference type="EMBL" id="ROP34687.1"/>
    </source>
</evidence>
<organism evidence="2 3">
    <name type="scientific">Pseudokineococcus lusitanus</name>
    <dbReference type="NCBI Taxonomy" id="763993"/>
    <lineage>
        <taxon>Bacteria</taxon>
        <taxon>Bacillati</taxon>
        <taxon>Actinomycetota</taxon>
        <taxon>Actinomycetes</taxon>
        <taxon>Kineosporiales</taxon>
        <taxon>Kineosporiaceae</taxon>
        <taxon>Pseudokineococcus</taxon>
    </lineage>
</organism>
<keyword evidence="3" id="KW-1185">Reference proteome</keyword>
<gene>
    <name evidence="2" type="ORF">EDC03_2506</name>
</gene>
<accession>A0A3N1GWR9</accession>
<keyword evidence="1" id="KW-0812">Transmembrane</keyword>
<dbReference type="RefSeq" id="WP_199720220.1">
    <property type="nucleotide sequence ID" value="NZ_RJKN01000006.1"/>
</dbReference>
<sequence>MSLYGALWRVLPGPTVVRLLLAVLLVAGVVAVCFTWVFPAVAPSVPWNSSTVDGTAGG</sequence>
<keyword evidence="1" id="KW-0472">Membrane</keyword>
<reference evidence="2 3" key="1">
    <citation type="journal article" date="2015" name="Stand. Genomic Sci.">
        <title>Genomic Encyclopedia of Bacterial and Archaeal Type Strains, Phase III: the genomes of soil and plant-associated and newly described type strains.</title>
        <authorList>
            <person name="Whitman W.B."/>
            <person name="Woyke T."/>
            <person name="Klenk H.P."/>
            <person name="Zhou Y."/>
            <person name="Lilburn T.G."/>
            <person name="Beck B.J."/>
            <person name="De Vos P."/>
            <person name="Vandamme P."/>
            <person name="Eisen J.A."/>
            <person name="Garrity G."/>
            <person name="Hugenholtz P."/>
            <person name="Kyrpides N.C."/>
        </authorList>
    </citation>
    <scope>NUCLEOTIDE SEQUENCE [LARGE SCALE GENOMIC DNA]</scope>
    <source>
        <strain evidence="2 3">CECT 7306</strain>
    </source>
</reference>
<dbReference type="InParanoid" id="A0A3N1GWR9"/>